<dbReference type="GO" id="GO:0046872">
    <property type="term" value="F:metal ion binding"/>
    <property type="evidence" value="ECO:0007669"/>
    <property type="project" value="UniProtKB-KW"/>
</dbReference>
<dbReference type="InterPro" id="IPR051395">
    <property type="entry name" value="Cytochrome_c_Peroxidase/MauG"/>
</dbReference>
<dbReference type="InterPro" id="IPR036909">
    <property type="entry name" value="Cyt_c-like_dom_sf"/>
</dbReference>
<dbReference type="Pfam" id="PF06537">
    <property type="entry name" value="DHOR"/>
    <property type="match status" value="1"/>
</dbReference>
<dbReference type="GO" id="GO:0004130">
    <property type="term" value="F:cytochrome-c peroxidase activity"/>
    <property type="evidence" value="ECO:0007669"/>
    <property type="project" value="TreeGrafter"/>
</dbReference>
<evidence type="ECO:0000259" key="5">
    <source>
        <dbReference type="PROSITE" id="PS51007"/>
    </source>
</evidence>
<keyword evidence="1 4" id="KW-0349">Heme</keyword>
<dbReference type="InterPro" id="IPR009056">
    <property type="entry name" value="Cyt_c-like_dom"/>
</dbReference>
<dbReference type="PROSITE" id="PS51007">
    <property type="entry name" value="CYTC"/>
    <property type="match status" value="1"/>
</dbReference>
<dbReference type="Proteomes" id="UP000319817">
    <property type="component" value="Chromosome"/>
</dbReference>
<reference evidence="6 7" key="1">
    <citation type="submission" date="2019-02" db="EMBL/GenBank/DDBJ databases">
        <title>Deep-cultivation of Planctomycetes and their phenomic and genomic characterization uncovers novel biology.</title>
        <authorList>
            <person name="Wiegand S."/>
            <person name="Jogler M."/>
            <person name="Boedeker C."/>
            <person name="Pinto D."/>
            <person name="Vollmers J."/>
            <person name="Rivas-Marin E."/>
            <person name="Kohn T."/>
            <person name="Peeters S.H."/>
            <person name="Heuer A."/>
            <person name="Rast P."/>
            <person name="Oberbeckmann S."/>
            <person name="Bunk B."/>
            <person name="Jeske O."/>
            <person name="Meyerdierks A."/>
            <person name="Storesund J.E."/>
            <person name="Kallscheuer N."/>
            <person name="Luecker S."/>
            <person name="Lage O.M."/>
            <person name="Pohl T."/>
            <person name="Merkel B.J."/>
            <person name="Hornburger P."/>
            <person name="Mueller R.-W."/>
            <person name="Bruemmer F."/>
            <person name="Labrenz M."/>
            <person name="Spormann A.M."/>
            <person name="Op den Camp H."/>
            <person name="Overmann J."/>
            <person name="Amann R."/>
            <person name="Jetten M.S.M."/>
            <person name="Mascher T."/>
            <person name="Medema M.H."/>
            <person name="Devos D.P."/>
            <person name="Kaster A.-K."/>
            <person name="Ovreas L."/>
            <person name="Rohde M."/>
            <person name="Galperin M.Y."/>
            <person name="Jogler C."/>
        </authorList>
    </citation>
    <scope>NUCLEOTIDE SEQUENCE [LARGE SCALE GENOMIC DNA]</scope>
    <source>
        <strain evidence="6 7">K23_9</strain>
    </source>
</reference>
<dbReference type="PANTHER" id="PTHR30600:SF4">
    <property type="entry name" value="CYTOCHROME C DOMAIN-CONTAINING PROTEIN"/>
    <property type="match status" value="1"/>
</dbReference>
<accession>A0A517NVD9</accession>
<organism evidence="6 7">
    <name type="scientific">Stieleria marina</name>
    <dbReference type="NCBI Taxonomy" id="1930275"/>
    <lineage>
        <taxon>Bacteria</taxon>
        <taxon>Pseudomonadati</taxon>
        <taxon>Planctomycetota</taxon>
        <taxon>Planctomycetia</taxon>
        <taxon>Pirellulales</taxon>
        <taxon>Pirellulaceae</taxon>
        <taxon>Stieleria</taxon>
    </lineage>
</organism>
<gene>
    <name evidence="6" type="ORF">K239x_30840</name>
</gene>
<proteinExistence type="predicted"/>
<dbReference type="GO" id="GO:0020037">
    <property type="term" value="F:heme binding"/>
    <property type="evidence" value="ECO:0007669"/>
    <property type="project" value="InterPro"/>
</dbReference>
<dbReference type="SUPFAM" id="SSF46626">
    <property type="entry name" value="Cytochrome c"/>
    <property type="match status" value="1"/>
</dbReference>
<evidence type="ECO:0000313" key="6">
    <source>
        <dbReference type="EMBL" id="QDT11090.1"/>
    </source>
</evidence>
<name>A0A517NVD9_9BACT</name>
<evidence type="ECO:0000256" key="1">
    <source>
        <dbReference type="ARBA" id="ARBA00022617"/>
    </source>
</evidence>
<dbReference type="InterPro" id="IPR010538">
    <property type="entry name" value="DHOR"/>
</dbReference>
<keyword evidence="7" id="KW-1185">Reference proteome</keyword>
<dbReference type="PANTHER" id="PTHR30600">
    <property type="entry name" value="CYTOCHROME C PEROXIDASE-RELATED"/>
    <property type="match status" value="1"/>
</dbReference>
<evidence type="ECO:0000256" key="3">
    <source>
        <dbReference type="ARBA" id="ARBA00023004"/>
    </source>
</evidence>
<evidence type="ECO:0000256" key="2">
    <source>
        <dbReference type="ARBA" id="ARBA00022723"/>
    </source>
</evidence>
<feature type="domain" description="Cytochrome c" evidence="5">
    <location>
        <begin position="398"/>
        <end position="584"/>
    </location>
</feature>
<dbReference type="GO" id="GO:0009055">
    <property type="term" value="F:electron transfer activity"/>
    <property type="evidence" value="ECO:0007669"/>
    <property type="project" value="InterPro"/>
</dbReference>
<evidence type="ECO:0000313" key="7">
    <source>
        <dbReference type="Proteomes" id="UP000319817"/>
    </source>
</evidence>
<dbReference type="AlphaFoldDB" id="A0A517NVD9"/>
<dbReference type="EMBL" id="CP036526">
    <property type="protein sequence ID" value="QDT11090.1"/>
    <property type="molecule type" value="Genomic_DNA"/>
</dbReference>
<sequence>MALRLSTIGGPKICIRASKTPHYQTLLFSVCLVPLDAGVIDMNVGLPPRFTQAQSRSATVRRLHFFCRLSLAALIGGVATVGSAQQNKPERLPQSHREVVDAGRTLFQKEWVHTPPDIPEQGTLTDNQYRAKLTSLSGDGLGPMFNAKSCEDCHAGGAGADVDRNVTLITLDPRSPAIVRVANRAFGRAATEKREEVEKVVDDLFPGFISPNGVLSMDVVVHESSSRPFYKPIRDQLAEGVTDGIDAEWFDCAKRTSQAIADRPVIAGRRGELDFYLSQRNSPPLFGLGLIDRIAMSRLMNIARVQAARSKGKVTGRVGDGKFGWRAQTTSLSSFVMGACAGELGLQVPGTPQPPDTADISYVSLGQDLDQNGVRQLVAYVGSLPAPIQERTQADHWAGVRQGKRLFAQAGCAVCHVESVSPARGIFSDLLLHDMGDLLQAPSPSSRGRLQTVSSIAVPRFPRDNRPFGSGRSVASYYGGGSSIGAFAFARPVEPKFPYGRLPVQAIDVRNGGNVMWDSMQREWRTPPLWGVADSAPYLHDGRATTLRSAILWHGGEASESIEKFRSLSKSDGELVIQFLKSLRAPATPRLPDSIFPQEPEEKELANRFVSDESDTPASDDLLDVFRQAY</sequence>
<keyword evidence="2 4" id="KW-0479">Metal-binding</keyword>
<keyword evidence="3 4" id="KW-0408">Iron</keyword>
<protein>
    <recommendedName>
        <fullName evidence="5">Cytochrome c domain-containing protein</fullName>
    </recommendedName>
</protein>
<dbReference type="Gene3D" id="1.10.760.10">
    <property type="entry name" value="Cytochrome c-like domain"/>
    <property type="match status" value="1"/>
</dbReference>
<evidence type="ECO:0000256" key="4">
    <source>
        <dbReference type="PROSITE-ProRule" id="PRU00433"/>
    </source>
</evidence>